<evidence type="ECO:0000313" key="1">
    <source>
        <dbReference type="EMBL" id="MPN09764.1"/>
    </source>
</evidence>
<protein>
    <submittedName>
        <fullName evidence="1">Uncharacterized protein</fullName>
    </submittedName>
</protein>
<dbReference type="EMBL" id="VSSQ01055889">
    <property type="protein sequence ID" value="MPN09764.1"/>
    <property type="molecule type" value="Genomic_DNA"/>
</dbReference>
<dbReference type="AlphaFoldDB" id="A0A645FB32"/>
<comment type="caution">
    <text evidence="1">The sequence shown here is derived from an EMBL/GenBank/DDBJ whole genome shotgun (WGS) entry which is preliminary data.</text>
</comment>
<proteinExistence type="predicted"/>
<accession>A0A645FB32</accession>
<gene>
    <name evidence="1" type="ORF">SDC9_157056</name>
</gene>
<sequence length="141" mass="15727">MCGERQRVPGDVAALHRILQFLSIQRVGSLQILVQQPRSDRPAVAESVVVMLPEVVGRFDRLRNVAFQIPRRHSLRQIGEPDIEMSFEDDLDLFHTQTIAFPADSRMMNSHFSSRLSGDAAGLRIASASNRHIVPPISCIG</sequence>
<organism evidence="1">
    <name type="scientific">bioreactor metagenome</name>
    <dbReference type="NCBI Taxonomy" id="1076179"/>
    <lineage>
        <taxon>unclassified sequences</taxon>
        <taxon>metagenomes</taxon>
        <taxon>ecological metagenomes</taxon>
    </lineage>
</organism>
<reference evidence="1" key="1">
    <citation type="submission" date="2019-08" db="EMBL/GenBank/DDBJ databases">
        <authorList>
            <person name="Kucharzyk K."/>
            <person name="Murdoch R.W."/>
            <person name="Higgins S."/>
            <person name="Loffler F."/>
        </authorList>
    </citation>
    <scope>NUCLEOTIDE SEQUENCE</scope>
</reference>
<name>A0A645FB32_9ZZZZ</name>